<name>M8BD12_AEGTA</name>
<dbReference type="GO" id="GO:0015986">
    <property type="term" value="P:proton motive force-driven ATP synthesis"/>
    <property type="evidence" value="ECO:0007669"/>
    <property type="project" value="InterPro"/>
</dbReference>
<dbReference type="InterPro" id="IPR027417">
    <property type="entry name" value="P-loop_NTPase"/>
</dbReference>
<dbReference type="GO" id="GO:0051603">
    <property type="term" value="P:proteolysis involved in protein catabolic process"/>
    <property type="evidence" value="ECO:0007669"/>
    <property type="project" value="TreeGrafter"/>
</dbReference>
<dbReference type="Gene3D" id="1.10.8.60">
    <property type="match status" value="1"/>
</dbReference>
<dbReference type="AlphaFoldDB" id="M8BD12"/>
<evidence type="ECO:0000256" key="4">
    <source>
        <dbReference type="ARBA" id="ARBA00022547"/>
    </source>
</evidence>
<dbReference type="PANTHER" id="PTHR48102">
    <property type="entry name" value="ATP-DEPENDENT CLP PROTEASE ATP-BINDING SUBUNIT CLPX-LIKE, MITOCHONDRIAL-RELATED"/>
    <property type="match status" value="1"/>
</dbReference>
<evidence type="ECO:0000256" key="3">
    <source>
        <dbReference type="ARBA" id="ARBA00022448"/>
    </source>
</evidence>
<dbReference type="PANTHER" id="PTHR48102:SF8">
    <property type="entry name" value="OS05G0533900 PROTEIN"/>
    <property type="match status" value="1"/>
</dbReference>
<evidence type="ECO:0000256" key="8">
    <source>
        <dbReference type="ARBA" id="ARBA00023136"/>
    </source>
</evidence>
<keyword evidence="6" id="KW-0406">Ion transport</keyword>
<protein>
    <submittedName>
        <fullName evidence="11">ATP-dependent Clp protease ATP-binding subunit clpX</fullName>
    </submittedName>
</protein>
<comment type="similarity">
    <text evidence="2">Belongs to the ATPase g subunit family.</text>
</comment>
<evidence type="ECO:0000256" key="1">
    <source>
        <dbReference type="ARBA" id="ARBA00004325"/>
    </source>
</evidence>
<dbReference type="Pfam" id="PF04718">
    <property type="entry name" value="ATP-synt_G"/>
    <property type="match status" value="1"/>
</dbReference>
<keyword evidence="5" id="KW-0375">Hydrogen ion transport</keyword>
<dbReference type="InterPro" id="IPR003959">
    <property type="entry name" value="ATPase_AAA_core"/>
</dbReference>
<proteinExistence type="inferred from homology"/>
<keyword evidence="4" id="KW-0138">CF(0)</keyword>
<keyword evidence="8" id="KW-0472">Membrane</keyword>
<dbReference type="GO" id="GO:0045259">
    <property type="term" value="C:proton-transporting ATP synthase complex"/>
    <property type="evidence" value="ECO:0007669"/>
    <property type="project" value="UniProtKB-KW"/>
</dbReference>
<keyword evidence="9" id="KW-0066">ATP synthesis</keyword>
<dbReference type="GO" id="GO:0015078">
    <property type="term" value="F:proton transmembrane transporter activity"/>
    <property type="evidence" value="ECO:0007669"/>
    <property type="project" value="InterPro"/>
</dbReference>
<evidence type="ECO:0000256" key="6">
    <source>
        <dbReference type="ARBA" id="ARBA00023065"/>
    </source>
</evidence>
<organism evidence="11">
    <name type="scientific">Aegilops tauschii</name>
    <name type="common">Tausch's goatgrass</name>
    <name type="synonym">Aegilops squarrosa</name>
    <dbReference type="NCBI Taxonomy" id="37682"/>
    <lineage>
        <taxon>Eukaryota</taxon>
        <taxon>Viridiplantae</taxon>
        <taxon>Streptophyta</taxon>
        <taxon>Embryophyta</taxon>
        <taxon>Tracheophyta</taxon>
        <taxon>Spermatophyta</taxon>
        <taxon>Magnoliopsida</taxon>
        <taxon>Liliopsida</taxon>
        <taxon>Poales</taxon>
        <taxon>Poaceae</taxon>
        <taxon>BOP clade</taxon>
        <taxon>Pooideae</taxon>
        <taxon>Triticodae</taxon>
        <taxon>Triticeae</taxon>
        <taxon>Triticinae</taxon>
        <taxon>Aegilops</taxon>
    </lineage>
</organism>
<evidence type="ECO:0000256" key="2">
    <source>
        <dbReference type="ARBA" id="ARBA00005699"/>
    </source>
</evidence>
<dbReference type="GO" id="GO:0031966">
    <property type="term" value="C:mitochondrial membrane"/>
    <property type="evidence" value="ECO:0007669"/>
    <property type="project" value="UniProtKB-SubCell"/>
</dbReference>
<dbReference type="GO" id="GO:0005524">
    <property type="term" value="F:ATP binding"/>
    <property type="evidence" value="ECO:0007669"/>
    <property type="project" value="InterPro"/>
</dbReference>
<dbReference type="InterPro" id="IPR003593">
    <property type="entry name" value="AAA+_ATPase"/>
</dbReference>
<dbReference type="Gene3D" id="3.40.50.300">
    <property type="entry name" value="P-loop containing nucleotide triphosphate hydrolases"/>
    <property type="match status" value="1"/>
</dbReference>
<dbReference type="SUPFAM" id="SSF52540">
    <property type="entry name" value="P-loop containing nucleoside triphosphate hydrolases"/>
    <property type="match status" value="1"/>
</dbReference>
<evidence type="ECO:0000256" key="5">
    <source>
        <dbReference type="ARBA" id="ARBA00022781"/>
    </source>
</evidence>
<evidence type="ECO:0000256" key="7">
    <source>
        <dbReference type="ARBA" id="ARBA00023128"/>
    </source>
</evidence>
<dbReference type="SMART" id="SM00382">
    <property type="entry name" value="AAA"/>
    <property type="match status" value="1"/>
</dbReference>
<reference evidence="11" key="1">
    <citation type="submission" date="2015-06" db="UniProtKB">
        <authorList>
            <consortium name="EnsemblPlants"/>
        </authorList>
    </citation>
    <scope>IDENTIFICATION</scope>
</reference>
<dbReference type="GO" id="GO:0005759">
    <property type="term" value="C:mitochondrial matrix"/>
    <property type="evidence" value="ECO:0007669"/>
    <property type="project" value="TreeGrafter"/>
</dbReference>
<evidence type="ECO:0000256" key="9">
    <source>
        <dbReference type="ARBA" id="ARBA00023310"/>
    </source>
</evidence>
<comment type="subcellular location">
    <subcellularLocation>
        <location evidence="1">Mitochondrion membrane</location>
    </subcellularLocation>
</comment>
<accession>M8BD12</accession>
<evidence type="ECO:0000313" key="11">
    <source>
        <dbReference type="EnsemblPlants" id="EMT11570"/>
    </source>
</evidence>
<keyword evidence="7" id="KW-0496">Mitochondrion</keyword>
<dbReference type="InterPro" id="IPR006808">
    <property type="entry name" value="ATP_synth_F0_gsu_mt"/>
</dbReference>
<dbReference type="EnsemblPlants" id="EMT11570">
    <property type="protein sequence ID" value="EMT11570"/>
    <property type="gene ID" value="F775_21553"/>
</dbReference>
<dbReference type="Pfam" id="PF07724">
    <property type="entry name" value="AAA_2"/>
    <property type="match status" value="1"/>
</dbReference>
<dbReference type="GO" id="GO:0016887">
    <property type="term" value="F:ATP hydrolysis activity"/>
    <property type="evidence" value="ECO:0007669"/>
    <property type="project" value="InterPro"/>
</dbReference>
<dbReference type="InterPro" id="IPR050052">
    <property type="entry name" value="ATP-dep_Clp_protease_ClpX"/>
</dbReference>
<evidence type="ECO:0000259" key="10">
    <source>
        <dbReference type="SMART" id="SM00382"/>
    </source>
</evidence>
<sequence>MAALGSKLAQLQAKACEATRFVTRNGCAYHKTLIEKNKQFVVQPPTVEKCQELSKQLFYTRIASLPVRYEAFWKEADQVKQLWRNRKDLNVEHAGIIALFGLELYGCSSQTSAADDDTELEKSNILLLGPTGSGKTLLAKTLARFANVPFVIADATAITQAGYSGEDVESIVYKLLVAADFDVEAAERGIIYIDEVDKLAQKLGCQEDRRDVSGEGVQQALLKMFEGTVFSVPRKRSQNGMSHGCVEVDTTNILFICGGAFSDLGKIVSERLHRCPFGFGTPIRHELGDYALTNALGQSGLLEEIENDDLIAYGLTPEFIGRLPIIVGLTHLTEDQLVQVLREPKNAIGKQYKKLFKMNDVSP</sequence>
<keyword evidence="3" id="KW-0813">Transport</keyword>
<feature type="domain" description="AAA+ ATPase" evidence="10">
    <location>
        <begin position="121"/>
        <end position="278"/>
    </location>
</feature>